<evidence type="ECO:0000313" key="10">
    <source>
        <dbReference type="Proteomes" id="UP000281474"/>
    </source>
</evidence>
<organism evidence="9 10">
    <name type="scientific">Parashewanella curva</name>
    <dbReference type="NCBI Taxonomy" id="2338552"/>
    <lineage>
        <taxon>Bacteria</taxon>
        <taxon>Pseudomonadati</taxon>
        <taxon>Pseudomonadota</taxon>
        <taxon>Gammaproteobacteria</taxon>
        <taxon>Alteromonadales</taxon>
        <taxon>Shewanellaceae</taxon>
        <taxon>Parashewanella</taxon>
    </lineage>
</organism>
<protein>
    <submittedName>
        <fullName evidence="9">PLP-dependent aminotransferase family protein</fullName>
    </submittedName>
</protein>
<dbReference type="Gene3D" id="3.90.1150.10">
    <property type="entry name" value="Aspartate Aminotransferase, domain 1"/>
    <property type="match status" value="1"/>
</dbReference>
<dbReference type="PANTHER" id="PTHR46577">
    <property type="entry name" value="HTH-TYPE TRANSCRIPTIONAL REGULATORY PROTEIN GABR"/>
    <property type="match status" value="1"/>
</dbReference>
<dbReference type="AlphaFoldDB" id="A0A3L8PV36"/>
<evidence type="ECO:0000259" key="8">
    <source>
        <dbReference type="PROSITE" id="PS50949"/>
    </source>
</evidence>
<dbReference type="InterPro" id="IPR051446">
    <property type="entry name" value="HTH_trans_reg/aminotransferase"/>
</dbReference>
<dbReference type="EMBL" id="QZEI01000038">
    <property type="protein sequence ID" value="RLV59287.1"/>
    <property type="molecule type" value="Genomic_DNA"/>
</dbReference>
<name>A0A3L8PV36_9GAMM</name>
<evidence type="ECO:0000256" key="3">
    <source>
        <dbReference type="ARBA" id="ARBA00022679"/>
    </source>
</evidence>
<dbReference type="InterPro" id="IPR000524">
    <property type="entry name" value="Tscrpt_reg_HTH_GntR"/>
</dbReference>
<keyword evidence="4" id="KW-0663">Pyridoxal phosphate</keyword>
<dbReference type="InterPro" id="IPR036388">
    <property type="entry name" value="WH-like_DNA-bd_sf"/>
</dbReference>
<feature type="domain" description="HTH gntR-type" evidence="8">
    <location>
        <begin position="1"/>
        <end position="69"/>
    </location>
</feature>
<dbReference type="PANTHER" id="PTHR46577:SF2">
    <property type="entry name" value="TRANSCRIPTIONAL REGULATORY PROTEIN"/>
    <property type="match status" value="1"/>
</dbReference>
<dbReference type="GO" id="GO:0003677">
    <property type="term" value="F:DNA binding"/>
    <property type="evidence" value="ECO:0007669"/>
    <property type="project" value="UniProtKB-KW"/>
</dbReference>
<dbReference type="InterPro" id="IPR015421">
    <property type="entry name" value="PyrdxlP-dep_Trfase_major"/>
</dbReference>
<keyword evidence="2 9" id="KW-0032">Aminotransferase</keyword>
<dbReference type="RefSeq" id="WP_121839388.1">
    <property type="nucleotide sequence ID" value="NZ_ML014787.1"/>
</dbReference>
<keyword evidence="3 9" id="KW-0808">Transferase</keyword>
<evidence type="ECO:0000256" key="2">
    <source>
        <dbReference type="ARBA" id="ARBA00022576"/>
    </source>
</evidence>
<dbReference type="GO" id="GO:0003700">
    <property type="term" value="F:DNA-binding transcription factor activity"/>
    <property type="evidence" value="ECO:0007669"/>
    <property type="project" value="InterPro"/>
</dbReference>
<dbReference type="CDD" id="cd07377">
    <property type="entry name" value="WHTH_GntR"/>
    <property type="match status" value="1"/>
</dbReference>
<dbReference type="InterPro" id="IPR015422">
    <property type="entry name" value="PyrdxlP-dep_Trfase_small"/>
</dbReference>
<dbReference type="InterPro" id="IPR015424">
    <property type="entry name" value="PyrdxlP-dep_Trfase"/>
</dbReference>
<dbReference type="Gene3D" id="1.10.10.10">
    <property type="entry name" value="Winged helix-like DNA-binding domain superfamily/Winged helix DNA-binding domain"/>
    <property type="match status" value="1"/>
</dbReference>
<dbReference type="Proteomes" id="UP000281474">
    <property type="component" value="Unassembled WGS sequence"/>
</dbReference>
<reference evidence="9 10" key="1">
    <citation type="submission" date="2018-09" db="EMBL/GenBank/DDBJ databases">
        <title>Phylogeny of the Shewanellaceae, and recommendation for two new genera, Pseudoshewanella and Parashewanella.</title>
        <authorList>
            <person name="Wang G."/>
        </authorList>
    </citation>
    <scope>NUCLEOTIDE SEQUENCE [LARGE SCALE GENOMIC DNA]</scope>
    <source>
        <strain evidence="9 10">C51</strain>
    </source>
</reference>
<dbReference type="InterPro" id="IPR004839">
    <property type="entry name" value="Aminotransferase_I/II_large"/>
</dbReference>
<keyword evidence="7" id="KW-0804">Transcription</keyword>
<dbReference type="OrthoDB" id="9804020at2"/>
<dbReference type="InterPro" id="IPR036390">
    <property type="entry name" value="WH_DNA-bd_sf"/>
</dbReference>
<dbReference type="Pfam" id="PF00392">
    <property type="entry name" value="GntR"/>
    <property type="match status" value="1"/>
</dbReference>
<keyword evidence="10" id="KW-1185">Reference proteome</keyword>
<dbReference type="Pfam" id="PF00155">
    <property type="entry name" value="Aminotran_1_2"/>
    <property type="match status" value="1"/>
</dbReference>
<dbReference type="SMART" id="SM00345">
    <property type="entry name" value="HTH_GNTR"/>
    <property type="match status" value="1"/>
</dbReference>
<keyword evidence="5" id="KW-0805">Transcription regulation</keyword>
<dbReference type="PROSITE" id="PS50949">
    <property type="entry name" value="HTH_GNTR"/>
    <property type="match status" value="1"/>
</dbReference>
<dbReference type="CDD" id="cd00609">
    <property type="entry name" value="AAT_like"/>
    <property type="match status" value="1"/>
</dbReference>
<evidence type="ECO:0000256" key="4">
    <source>
        <dbReference type="ARBA" id="ARBA00022898"/>
    </source>
</evidence>
<evidence type="ECO:0000256" key="1">
    <source>
        <dbReference type="ARBA" id="ARBA00005384"/>
    </source>
</evidence>
<comment type="caution">
    <text evidence="9">The sequence shown here is derived from an EMBL/GenBank/DDBJ whole genome shotgun (WGS) entry which is preliminary data.</text>
</comment>
<evidence type="ECO:0000256" key="5">
    <source>
        <dbReference type="ARBA" id="ARBA00023015"/>
    </source>
</evidence>
<proteinExistence type="inferred from homology"/>
<gene>
    <name evidence="9" type="ORF">D5018_12765</name>
</gene>
<dbReference type="FunFam" id="3.40.640.10:FF:000023">
    <property type="entry name" value="Transcriptional regulator, GntR family"/>
    <property type="match status" value="1"/>
</dbReference>
<dbReference type="GO" id="GO:0008483">
    <property type="term" value="F:transaminase activity"/>
    <property type="evidence" value="ECO:0007669"/>
    <property type="project" value="UniProtKB-KW"/>
</dbReference>
<dbReference type="GO" id="GO:0030170">
    <property type="term" value="F:pyridoxal phosphate binding"/>
    <property type="evidence" value="ECO:0007669"/>
    <property type="project" value="InterPro"/>
</dbReference>
<dbReference type="SUPFAM" id="SSF46785">
    <property type="entry name" value="Winged helix' DNA-binding domain"/>
    <property type="match status" value="1"/>
</dbReference>
<sequence length="471" mass="52842">MSKYEQLMASIRNQINDGVWEVGEKLPSLRKQSSLSGLSLMTVLNAYQALESQGLVVSHPRSGYLVAPKIIPPEYKKTKANYHAAEHIDSNDLIFDVLQTSRQPGLINFGSAYPDPSLYPRTQINRSLATAAKTMPTSAMLDNFPPGNEELRHIISKRYATQGMSVSPDEIVITSGALEGLNLCLQSVTKPGDWVIVESPTFYGSIQSLQKLGLKALAIRTHPQTGIDLEALEVALKTHDVKACWLMTNHQNPLGFTLPLENKKKLATILNRYQTYLIEDDVYNELFSSNQKPLPAKALEHSAMTMHCSSFSKSLVAGFRIGWVAAGSQAKSIQKLQLMTSMAASAPMQLAMTRFLTTKSYETHLRQLRRTLAQRKYSMWKVLNQYMPSDVNITFSEGGYFLWVELPEHINAYDLYLNALKHNIHIAPGTMFSLTDQFEHCFRLNASFECTDEYVEGIKILAELIKQLCKN</sequence>
<keyword evidence="6" id="KW-0238">DNA-binding</keyword>
<evidence type="ECO:0000256" key="6">
    <source>
        <dbReference type="ARBA" id="ARBA00023125"/>
    </source>
</evidence>
<comment type="similarity">
    <text evidence="1">In the C-terminal section; belongs to the class-I pyridoxal-phosphate-dependent aminotransferase family.</text>
</comment>
<evidence type="ECO:0000256" key="7">
    <source>
        <dbReference type="ARBA" id="ARBA00023163"/>
    </source>
</evidence>
<dbReference type="SUPFAM" id="SSF53383">
    <property type="entry name" value="PLP-dependent transferases"/>
    <property type="match status" value="1"/>
</dbReference>
<accession>A0A3L8PV36</accession>
<dbReference type="Gene3D" id="3.40.640.10">
    <property type="entry name" value="Type I PLP-dependent aspartate aminotransferase-like (Major domain)"/>
    <property type="match status" value="1"/>
</dbReference>
<evidence type="ECO:0000313" key="9">
    <source>
        <dbReference type="EMBL" id="RLV59287.1"/>
    </source>
</evidence>